<dbReference type="GO" id="GO:0006284">
    <property type="term" value="P:base-excision repair"/>
    <property type="evidence" value="ECO:0007669"/>
    <property type="project" value="TreeGrafter"/>
</dbReference>
<dbReference type="PANTHER" id="PTHR22748">
    <property type="entry name" value="AP ENDONUCLEASE"/>
    <property type="match status" value="1"/>
</dbReference>
<dbReference type="Pfam" id="PF03372">
    <property type="entry name" value="Exo_endo_phos"/>
    <property type="match status" value="1"/>
</dbReference>
<dbReference type="Proteomes" id="UP000593571">
    <property type="component" value="Unassembled WGS sequence"/>
</dbReference>
<protein>
    <recommendedName>
        <fullName evidence="4">exodeoxyribonuclease III</fullName>
        <ecNumber evidence="4">3.1.11.2</ecNumber>
    </recommendedName>
</protein>
<dbReference type="GO" id="GO:0006310">
    <property type="term" value="P:DNA recombination"/>
    <property type="evidence" value="ECO:0007669"/>
    <property type="project" value="UniProtKB-KW"/>
</dbReference>
<dbReference type="GO" id="GO:0046872">
    <property type="term" value="F:metal ion binding"/>
    <property type="evidence" value="ECO:0007669"/>
    <property type="project" value="UniProtKB-KW"/>
</dbReference>
<evidence type="ECO:0000256" key="2">
    <source>
        <dbReference type="ARBA" id="ARBA00001946"/>
    </source>
</evidence>
<keyword evidence="10" id="KW-0234">DNA repair</keyword>
<organism evidence="12 13">
    <name type="scientific">Rousettus aegyptiacus</name>
    <name type="common">Egyptian fruit bat</name>
    <name type="synonym">Pteropus aegyptiacus</name>
    <dbReference type="NCBI Taxonomy" id="9407"/>
    <lineage>
        <taxon>Eukaryota</taxon>
        <taxon>Metazoa</taxon>
        <taxon>Chordata</taxon>
        <taxon>Craniata</taxon>
        <taxon>Vertebrata</taxon>
        <taxon>Euteleostomi</taxon>
        <taxon>Mammalia</taxon>
        <taxon>Eutheria</taxon>
        <taxon>Laurasiatheria</taxon>
        <taxon>Chiroptera</taxon>
        <taxon>Yinpterochiroptera</taxon>
        <taxon>Pteropodoidea</taxon>
        <taxon>Pteropodidae</taxon>
        <taxon>Rousettinae</taxon>
        <taxon>Rousettus</taxon>
    </lineage>
</organism>
<keyword evidence="13" id="KW-1185">Reference proteome</keyword>
<dbReference type="EMBL" id="JACASE010000009">
    <property type="protein sequence ID" value="KAF6435751.1"/>
    <property type="molecule type" value="Genomic_DNA"/>
</dbReference>
<comment type="similarity">
    <text evidence="3">Belongs to the DNA repair enzymes AP/ExoA family.</text>
</comment>
<evidence type="ECO:0000256" key="4">
    <source>
        <dbReference type="ARBA" id="ARBA00012115"/>
    </source>
</evidence>
<name>A0A7J8EK95_ROUAE</name>
<feature type="domain" description="Endonuclease/exonuclease/phosphatase" evidence="11">
    <location>
        <begin position="11"/>
        <end position="146"/>
    </location>
</feature>
<evidence type="ECO:0000256" key="7">
    <source>
        <dbReference type="ARBA" id="ARBA00022801"/>
    </source>
</evidence>
<evidence type="ECO:0000256" key="6">
    <source>
        <dbReference type="ARBA" id="ARBA00022763"/>
    </source>
</evidence>
<evidence type="ECO:0000256" key="10">
    <source>
        <dbReference type="ARBA" id="ARBA00023204"/>
    </source>
</evidence>
<dbReference type="InterPro" id="IPR004808">
    <property type="entry name" value="AP_endonuc_1"/>
</dbReference>
<keyword evidence="9" id="KW-0233">DNA recombination</keyword>
<dbReference type="SUPFAM" id="SSF56219">
    <property type="entry name" value="DNase I-like"/>
    <property type="match status" value="1"/>
</dbReference>
<comment type="caution">
    <text evidence="12">The sequence shown here is derived from an EMBL/GenBank/DDBJ whole genome shotgun (WGS) entry which is preliminary data.</text>
</comment>
<dbReference type="InterPro" id="IPR005135">
    <property type="entry name" value="Endo/exonuclease/phosphatase"/>
</dbReference>
<evidence type="ECO:0000256" key="3">
    <source>
        <dbReference type="ARBA" id="ARBA00007092"/>
    </source>
</evidence>
<keyword evidence="8" id="KW-0460">Magnesium</keyword>
<dbReference type="GO" id="GO:0008081">
    <property type="term" value="F:phosphoric diester hydrolase activity"/>
    <property type="evidence" value="ECO:0007669"/>
    <property type="project" value="TreeGrafter"/>
</dbReference>
<evidence type="ECO:0000256" key="9">
    <source>
        <dbReference type="ARBA" id="ARBA00023172"/>
    </source>
</evidence>
<evidence type="ECO:0000259" key="11">
    <source>
        <dbReference type="Pfam" id="PF03372"/>
    </source>
</evidence>
<keyword evidence="6" id="KW-0227">DNA damage</keyword>
<evidence type="ECO:0000256" key="1">
    <source>
        <dbReference type="ARBA" id="ARBA00000493"/>
    </source>
</evidence>
<dbReference type="AlphaFoldDB" id="A0A7J8EK95"/>
<evidence type="ECO:0000313" key="13">
    <source>
        <dbReference type="Proteomes" id="UP000593571"/>
    </source>
</evidence>
<dbReference type="GO" id="GO:0008311">
    <property type="term" value="F:double-stranded DNA 3'-5' DNA exonuclease activity"/>
    <property type="evidence" value="ECO:0007669"/>
    <property type="project" value="UniProtKB-EC"/>
</dbReference>
<comment type="catalytic activity">
    <reaction evidence="1">
        <text>Exonucleolytic cleavage in the 3'- to 5'-direction to yield nucleoside 5'-phosphates.</text>
        <dbReference type="EC" id="3.1.11.2"/>
    </reaction>
</comment>
<dbReference type="Gene3D" id="3.60.10.10">
    <property type="entry name" value="Endonuclease/exonuclease/phosphatase"/>
    <property type="match status" value="1"/>
</dbReference>
<evidence type="ECO:0000256" key="5">
    <source>
        <dbReference type="ARBA" id="ARBA00022723"/>
    </source>
</evidence>
<dbReference type="InterPro" id="IPR036691">
    <property type="entry name" value="Endo/exonu/phosph_ase_sf"/>
</dbReference>
<proteinExistence type="inferred from homology"/>
<dbReference type="EC" id="3.1.11.2" evidence="4"/>
<dbReference type="GO" id="GO:0005634">
    <property type="term" value="C:nucleus"/>
    <property type="evidence" value="ECO:0007669"/>
    <property type="project" value="TreeGrafter"/>
</dbReference>
<evidence type="ECO:0000256" key="8">
    <source>
        <dbReference type="ARBA" id="ARBA00022842"/>
    </source>
</evidence>
<keyword evidence="7" id="KW-0378">Hydrolase</keyword>
<comment type="cofactor">
    <cofactor evidence="2">
        <name>Mg(2+)</name>
        <dbReference type="ChEBI" id="CHEBI:18420"/>
    </cofactor>
</comment>
<dbReference type="PANTHER" id="PTHR22748:SF25">
    <property type="entry name" value="ENDONUCLEASE_EXONUCLEASE_PHOSPHATASE DOMAIN-CONTAINING PROTEIN"/>
    <property type="match status" value="1"/>
</dbReference>
<dbReference type="GO" id="GO:0003906">
    <property type="term" value="F:DNA-(apurinic or apyrimidinic site) endonuclease activity"/>
    <property type="evidence" value="ECO:0007669"/>
    <property type="project" value="TreeGrafter"/>
</dbReference>
<keyword evidence="5" id="KW-0479">Metal-binding</keyword>
<reference evidence="12 13" key="1">
    <citation type="journal article" date="2020" name="Nature">
        <title>Six reference-quality genomes reveal evolution of bat adaptations.</title>
        <authorList>
            <person name="Jebb D."/>
            <person name="Huang Z."/>
            <person name="Pippel M."/>
            <person name="Hughes G.M."/>
            <person name="Lavrichenko K."/>
            <person name="Devanna P."/>
            <person name="Winkler S."/>
            <person name="Jermiin L.S."/>
            <person name="Skirmuntt E.C."/>
            <person name="Katzourakis A."/>
            <person name="Burkitt-Gray L."/>
            <person name="Ray D.A."/>
            <person name="Sullivan K.A.M."/>
            <person name="Roscito J.G."/>
            <person name="Kirilenko B.M."/>
            <person name="Davalos L.M."/>
            <person name="Corthals A.P."/>
            <person name="Power M.L."/>
            <person name="Jones G."/>
            <person name="Ransome R.D."/>
            <person name="Dechmann D.K.N."/>
            <person name="Locatelli A.G."/>
            <person name="Puechmaille S.J."/>
            <person name="Fedrigo O."/>
            <person name="Jarvis E.D."/>
            <person name="Hiller M."/>
            <person name="Vernes S.C."/>
            <person name="Myers E.W."/>
            <person name="Teeling E.C."/>
        </authorList>
    </citation>
    <scope>NUCLEOTIDE SEQUENCE [LARGE SCALE GENOMIC DNA]</scope>
    <source>
        <strain evidence="12">MRouAeg1</strain>
        <tissue evidence="12">Muscle</tissue>
    </source>
</reference>
<evidence type="ECO:0000313" key="12">
    <source>
        <dbReference type="EMBL" id="KAF6435751.1"/>
    </source>
</evidence>
<accession>A0A7J8EK95</accession>
<sequence length="167" mass="19372">MAIRRPHISRITLNVNEPNSPIKMHRVADWNKNQNPTICCLRETYLSSKDKYRLKVNGWKMIFQANGIHRKVGVVVLISDEIDFKIKKGKEDTEGLFIVIKGIMHQEDITLINIYVPNQGVLKYVKELLTKIKGETDQNTIVVGDLKPHCQIWTDDPNRKSIRKERP</sequence>
<gene>
    <name evidence="12" type="ORF">HJG63_012487</name>
</gene>